<organism evidence="2 3">
    <name type="scientific">Terrisporobacter muris</name>
    <dbReference type="NCBI Taxonomy" id="2963284"/>
    <lineage>
        <taxon>Bacteria</taxon>
        <taxon>Bacillati</taxon>
        <taxon>Bacillota</taxon>
        <taxon>Clostridia</taxon>
        <taxon>Peptostreptococcales</taxon>
        <taxon>Peptostreptococcaceae</taxon>
        <taxon>Terrisporobacter</taxon>
    </lineage>
</organism>
<accession>A0A9X2MDV4</accession>
<dbReference type="Pfam" id="PF13020">
    <property type="entry name" value="NOV_C"/>
    <property type="match status" value="1"/>
</dbReference>
<dbReference type="Proteomes" id="UP001140817">
    <property type="component" value="Unassembled WGS sequence"/>
</dbReference>
<comment type="caution">
    <text evidence="2">The sequence shown here is derived from an EMBL/GenBank/DDBJ whole genome shotgun (WGS) entry which is preliminary data.</text>
</comment>
<sequence>MSCYSEKEIMEVAIKVLEEYGELNTTELKEILNDIMKPSGEDLQINKNRSDTKFDQKVRNMISHRDTNDLDKYFNYSKSGKVGILTSKSMIKNAITAKDEEAQYGEIFKDTKKIEKRKEKKKVFNSRKVDFEEINKLNKEIGYLGEKFVLEREKNILGYPLNEKVRHVSEEDGDGAGYDILSYTPEGEIRFLEVKTTTGGKETAFYISENERLFLEIYKEDAEIVRVYNFDKEKCIGEVYRISGKDFLEQISLQPITYKAKLNKEKS</sequence>
<dbReference type="AlphaFoldDB" id="A0A9X2MDV4"/>
<keyword evidence="3" id="KW-1185">Reference proteome</keyword>
<evidence type="ECO:0000259" key="1">
    <source>
        <dbReference type="Pfam" id="PF13020"/>
    </source>
</evidence>
<feature type="domain" description="Protein NO VEIN C-terminal" evidence="1">
    <location>
        <begin position="147"/>
        <end position="234"/>
    </location>
</feature>
<gene>
    <name evidence="2" type="ORF">NSA58_04855</name>
</gene>
<proteinExistence type="predicted"/>
<protein>
    <submittedName>
        <fullName evidence="2">DUF3883 domain-containing protein</fullName>
    </submittedName>
</protein>
<dbReference type="EMBL" id="JANKBY010000035">
    <property type="protein sequence ID" value="MCR1822111.1"/>
    <property type="molecule type" value="Genomic_DNA"/>
</dbReference>
<reference evidence="2" key="1">
    <citation type="submission" date="2022-07" db="EMBL/GenBank/DDBJ databases">
        <title>Enhanced cultured diversity of the mouse gut microbiota enables custom-made synthetic communities.</title>
        <authorList>
            <person name="Afrizal A."/>
        </authorList>
    </citation>
    <scope>NUCLEOTIDE SEQUENCE</scope>
    <source>
        <strain evidence="2">DSM 29186</strain>
    </source>
</reference>
<name>A0A9X2MDV4_9FIRM</name>
<evidence type="ECO:0000313" key="3">
    <source>
        <dbReference type="Proteomes" id="UP001140817"/>
    </source>
</evidence>
<dbReference type="RefSeq" id="WP_257560209.1">
    <property type="nucleotide sequence ID" value="NZ_JANKBY010000035.1"/>
</dbReference>
<dbReference type="InterPro" id="IPR024975">
    <property type="entry name" value="NOV_C"/>
</dbReference>
<evidence type="ECO:0000313" key="2">
    <source>
        <dbReference type="EMBL" id="MCR1822111.1"/>
    </source>
</evidence>